<dbReference type="InterPro" id="IPR050490">
    <property type="entry name" value="Bact_solute-bd_prot1"/>
</dbReference>
<organism evidence="1">
    <name type="scientific">uncultured Chloroflexota bacterium</name>
    <dbReference type="NCBI Taxonomy" id="166587"/>
    <lineage>
        <taxon>Bacteria</taxon>
        <taxon>Bacillati</taxon>
        <taxon>Chloroflexota</taxon>
        <taxon>environmental samples</taxon>
    </lineage>
</organism>
<sequence length="461" mass="50739">MQAEVASSAVVRRHISMGRRQLIVGGFAGLAGAAATAAAGCAMPGSTSEKPLTASGPATARVLAFNNPLFTNAQNDLVAALAEVDPQLKPDITIFPGQINQFREKAVATYAGGDIPDAQWLHPSITSLMASRKLLRPLDELSRKDGETRLADFYPGLLDYYRWNGQSYGLNWYSPGYALAYNKALLQRMSVPLPDELERQKNWTWDTFGSTLRSLTRGTAGSPDRTIGMQNETTALDWLCAWLWRNGADVFSKDSKKVVMNEPAAIEVIQNVSDLYLKHQVINYGPHQQDFSEGFLSGRIGFRQLNKEQAAPTRNDLARATFDLGLAPIYRGKVGRITRLGTLAFGVAQQGPNGDAGWRWSRFMAGPRAAAILMSLKSTLPVRPAFAKLPEFQKSMEPWENADVWLDSHATARALAQPASYNDIATMWTTTWNDVLAQKAPVKSLMDDFTRQANTLLAQEQ</sequence>
<name>A0A6J4J1K2_9CHLR</name>
<dbReference type="PANTHER" id="PTHR43649:SF30">
    <property type="entry name" value="ABC TRANSPORTER SUBSTRATE-BINDING PROTEIN"/>
    <property type="match status" value="1"/>
</dbReference>
<dbReference type="AlphaFoldDB" id="A0A6J4J1K2"/>
<dbReference type="Gene3D" id="3.40.190.10">
    <property type="entry name" value="Periplasmic binding protein-like II"/>
    <property type="match status" value="1"/>
</dbReference>
<proteinExistence type="predicted"/>
<dbReference type="InterPro" id="IPR006059">
    <property type="entry name" value="SBP"/>
</dbReference>
<gene>
    <name evidence="1" type="ORF">AVDCRST_MAG77-3700</name>
</gene>
<dbReference type="Pfam" id="PF13416">
    <property type="entry name" value="SBP_bac_8"/>
    <property type="match status" value="1"/>
</dbReference>
<dbReference type="EMBL" id="CADCTC010000170">
    <property type="protein sequence ID" value="CAA9266981.1"/>
    <property type="molecule type" value="Genomic_DNA"/>
</dbReference>
<accession>A0A6J4J1K2</accession>
<evidence type="ECO:0008006" key="2">
    <source>
        <dbReference type="Google" id="ProtNLM"/>
    </source>
</evidence>
<protein>
    <recommendedName>
        <fullName evidence="2">ABC transporter, substrate-binding protein (Cluster 1, maltose/g3p/polyamine/iron)</fullName>
    </recommendedName>
</protein>
<reference evidence="1" key="1">
    <citation type="submission" date="2020-02" db="EMBL/GenBank/DDBJ databases">
        <authorList>
            <person name="Meier V. D."/>
        </authorList>
    </citation>
    <scope>NUCLEOTIDE SEQUENCE</scope>
    <source>
        <strain evidence="1">AVDCRST_MAG77</strain>
    </source>
</reference>
<dbReference type="SUPFAM" id="SSF53850">
    <property type="entry name" value="Periplasmic binding protein-like II"/>
    <property type="match status" value="1"/>
</dbReference>
<dbReference type="PANTHER" id="PTHR43649">
    <property type="entry name" value="ARABINOSE-BINDING PROTEIN-RELATED"/>
    <property type="match status" value="1"/>
</dbReference>
<evidence type="ECO:0000313" key="1">
    <source>
        <dbReference type="EMBL" id="CAA9266981.1"/>
    </source>
</evidence>